<keyword evidence="2" id="KW-1185">Reference proteome</keyword>
<dbReference type="Gene3D" id="3.30.420.40">
    <property type="match status" value="2"/>
</dbReference>
<dbReference type="Gene3D" id="3.30.1490.300">
    <property type="match status" value="1"/>
</dbReference>
<evidence type="ECO:0000313" key="1">
    <source>
        <dbReference type="EMBL" id="EDS19016.1"/>
    </source>
</evidence>
<sequence>MLEVCRGDFMKNIIYLSNTSAQLVSGVCNGSNQIDISDFQDYQLPEGTMLDGAIMDEDALKDVLRIINKKGIGDCKLVIDSGQIVHKNLIVPKIKDKEIHAIVKEEIDSLENGEHDLIYDYTILKDKLVDKPGIEILCCAMKKQMIEDYLNIFDDVGIEITAIDISLNAIDKLIEDIIRLSQRNFVIAVINGNDIALYLFEEGKYVFSNRSRLFSERGSSSFTMEVSNILIKFKQFIKTADYNQNIERVYFCGLDDYEEKMLFEVVSDSVDIRAMRLANSNTIYYSGNSKEFLLHKYAYAIGSLCER</sequence>
<proteinExistence type="predicted"/>
<dbReference type="Proteomes" id="UP000005798">
    <property type="component" value="Unassembled WGS sequence"/>
</dbReference>
<dbReference type="eggNOG" id="COG4972">
    <property type="taxonomic scope" value="Bacteria"/>
</dbReference>
<dbReference type="InterPro" id="IPR005883">
    <property type="entry name" value="PilM"/>
</dbReference>
<dbReference type="Pfam" id="PF11104">
    <property type="entry name" value="PilM_2"/>
    <property type="match status" value="1"/>
</dbReference>
<reference evidence="1" key="1">
    <citation type="submission" date="2007-11" db="EMBL/GenBank/DDBJ databases">
        <authorList>
            <person name="Fulton L."/>
            <person name="Clifton S."/>
            <person name="Fulton B."/>
            <person name="Xu J."/>
            <person name="Minx P."/>
            <person name="Pepin K.H."/>
            <person name="Johnson M."/>
            <person name="Thiruvilangam P."/>
            <person name="Bhonagiri V."/>
            <person name="Nash W.E."/>
            <person name="Mardis E.R."/>
            <person name="Wilson R.K."/>
        </authorList>
    </citation>
    <scope>NUCLEOTIDE SEQUENCE [LARGE SCALE GENOMIC DNA]</scope>
    <source>
        <strain evidence="1">DSM 1402</strain>
    </source>
</reference>
<accession>B0N3J4</accession>
<dbReference type="HOGENOM" id="CLU_078743_0_0_9"/>
<dbReference type="EMBL" id="ABFX02000004">
    <property type="protein sequence ID" value="EDS19016.1"/>
    <property type="molecule type" value="Genomic_DNA"/>
</dbReference>
<evidence type="ECO:0000313" key="2">
    <source>
        <dbReference type="Proteomes" id="UP000005798"/>
    </source>
</evidence>
<organism evidence="1 2">
    <name type="scientific">Thomasclavelia ramosa DSM 1402</name>
    <dbReference type="NCBI Taxonomy" id="445974"/>
    <lineage>
        <taxon>Bacteria</taxon>
        <taxon>Bacillati</taxon>
        <taxon>Bacillota</taxon>
        <taxon>Erysipelotrichia</taxon>
        <taxon>Erysipelotrichales</taxon>
        <taxon>Coprobacillaceae</taxon>
        <taxon>Thomasclavelia</taxon>
    </lineage>
</organism>
<comment type="caution">
    <text evidence="1">The sequence shown here is derived from an EMBL/GenBank/DDBJ whole genome shotgun (WGS) entry which is preliminary data.</text>
</comment>
<evidence type="ECO:0008006" key="3">
    <source>
        <dbReference type="Google" id="ProtNLM"/>
    </source>
</evidence>
<gene>
    <name evidence="1" type="ORF">CLORAM_01012</name>
</gene>
<reference evidence="1" key="2">
    <citation type="submission" date="2014-06" db="EMBL/GenBank/DDBJ databases">
        <title>Draft genome sequence of Clostridium ramosum(DSM 1402).</title>
        <authorList>
            <person name="Sudarsanam P."/>
            <person name="Ley R."/>
            <person name="Guruge J."/>
            <person name="Turnbaugh P.J."/>
            <person name="Mahowald M."/>
            <person name="Liep D."/>
            <person name="Gordon J."/>
        </authorList>
    </citation>
    <scope>NUCLEOTIDE SEQUENCE</scope>
    <source>
        <strain evidence="1">DSM 1402</strain>
    </source>
</reference>
<name>B0N3J4_9FIRM</name>
<dbReference type="AlphaFoldDB" id="B0N3J4"/>
<protein>
    <recommendedName>
        <fullName evidence="3">Pilus assembly protein PilM</fullName>
    </recommendedName>
</protein>